<proteinExistence type="predicted"/>
<reference evidence="2" key="1">
    <citation type="journal article" date="2020" name="Cell">
        <title>Large-Scale Comparative Analyses of Tick Genomes Elucidate Their Genetic Diversity and Vector Capacities.</title>
        <authorList>
            <consortium name="Tick Genome and Microbiome Consortium (TIGMIC)"/>
            <person name="Jia N."/>
            <person name="Wang J."/>
            <person name="Shi W."/>
            <person name="Du L."/>
            <person name="Sun Y."/>
            <person name="Zhan W."/>
            <person name="Jiang J.F."/>
            <person name="Wang Q."/>
            <person name="Zhang B."/>
            <person name="Ji P."/>
            <person name="Bell-Sakyi L."/>
            <person name="Cui X.M."/>
            <person name="Yuan T.T."/>
            <person name="Jiang B.G."/>
            <person name="Yang W.F."/>
            <person name="Lam T.T."/>
            <person name="Chang Q.C."/>
            <person name="Ding S.J."/>
            <person name="Wang X.J."/>
            <person name="Zhu J.G."/>
            <person name="Ruan X.D."/>
            <person name="Zhao L."/>
            <person name="Wei J.T."/>
            <person name="Ye R.Z."/>
            <person name="Que T.C."/>
            <person name="Du C.H."/>
            <person name="Zhou Y.H."/>
            <person name="Cheng J.X."/>
            <person name="Dai P.F."/>
            <person name="Guo W.B."/>
            <person name="Han X.H."/>
            <person name="Huang E.J."/>
            <person name="Li L.F."/>
            <person name="Wei W."/>
            <person name="Gao Y.C."/>
            <person name="Liu J.Z."/>
            <person name="Shao H.Z."/>
            <person name="Wang X."/>
            <person name="Wang C.C."/>
            <person name="Yang T.C."/>
            <person name="Huo Q.B."/>
            <person name="Li W."/>
            <person name="Chen H.Y."/>
            <person name="Chen S.E."/>
            <person name="Zhou L.G."/>
            <person name="Ni X.B."/>
            <person name="Tian J.H."/>
            <person name="Sheng Y."/>
            <person name="Liu T."/>
            <person name="Pan Y.S."/>
            <person name="Xia L.Y."/>
            <person name="Li J."/>
            <person name="Zhao F."/>
            <person name="Cao W.C."/>
        </authorList>
    </citation>
    <scope>NUCLEOTIDE SEQUENCE</scope>
    <source>
        <strain evidence="2">Rmic-2018</strain>
    </source>
</reference>
<evidence type="ECO:0000313" key="2">
    <source>
        <dbReference type="EMBL" id="KAH8009531.1"/>
    </source>
</evidence>
<dbReference type="EMBL" id="JABSTU010000011">
    <property type="protein sequence ID" value="KAH8009534.1"/>
    <property type="molecule type" value="Genomic_DNA"/>
</dbReference>
<dbReference type="AlphaFoldDB" id="A0A9J6D617"/>
<sequence length="205" mass="22431">MDCVAKRKQQFCSAEENMKKKSERGVWSEQLECNKLRTAAPGERFRSQHRLTRTPAALRTWRAWLPASSWVPQKGVRQPCRPDEPDSHSASGADTGTGSLACTWPEVAVNLQCSGLVIYRFAVPLPCHGHGSAIMAAHKTPVTTDLATASRFRNGEWDSLCATMRVRQLCGPGELGFLLQAASLNQAFGSHADLESLIPLLCVQG</sequence>
<evidence type="ECO:0000256" key="1">
    <source>
        <dbReference type="SAM" id="MobiDB-lite"/>
    </source>
</evidence>
<name>A0A9J6D617_RHIMP</name>
<gene>
    <name evidence="2" type="ORF">HPB51_018177</name>
    <name evidence="3" type="ORF">HPB51_018180</name>
</gene>
<evidence type="ECO:0000313" key="4">
    <source>
        <dbReference type="Proteomes" id="UP000821866"/>
    </source>
</evidence>
<feature type="region of interest" description="Disordered" evidence="1">
    <location>
        <begin position="73"/>
        <end position="94"/>
    </location>
</feature>
<keyword evidence="4" id="KW-1185">Reference proteome</keyword>
<evidence type="ECO:0000313" key="3">
    <source>
        <dbReference type="EMBL" id="KAH8009534.1"/>
    </source>
</evidence>
<accession>A0A9J6D617</accession>
<dbReference type="EMBL" id="JABSTU010000011">
    <property type="protein sequence ID" value="KAH8009531.1"/>
    <property type="molecule type" value="Genomic_DNA"/>
</dbReference>
<dbReference type="Proteomes" id="UP000821866">
    <property type="component" value="Chromosome 9"/>
</dbReference>
<protein>
    <submittedName>
        <fullName evidence="2">Uncharacterized protein</fullName>
    </submittedName>
</protein>
<comment type="caution">
    <text evidence="2">The sequence shown here is derived from an EMBL/GenBank/DDBJ whole genome shotgun (WGS) entry which is preliminary data.</text>
</comment>
<organism evidence="2 4">
    <name type="scientific">Rhipicephalus microplus</name>
    <name type="common">Cattle tick</name>
    <name type="synonym">Boophilus microplus</name>
    <dbReference type="NCBI Taxonomy" id="6941"/>
    <lineage>
        <taxon>Eukaryota</taxon>
        <taxon>Metazoa</taxon>
        <taxon>Ecdysozoa</taxon>
        <taxon>Arthropoda</taxon>
        <taxon>Chelicerata</taxon>
        <taxon>Arachnida</taxon>
        <taxon>Acari</taxon>
        <taxon>Parasitiformes</taxon>
        <taxon>Ixodida</taxon>
        <taxon>Ixodoidea</taxon>
        <taxon>Ixodidae</taxon>
        <taxon>Rhipicephalinae</taxon>
        <taxon>Rhipicephalus</taxon>
        <taxon>Boophilus</taxon>
    </lineage>
</organism>
<reference evidence="2" key="2">
    <citation type="submission" date="2021-09" db="EMBL/GenBank/DDBJ databases">
        <authorList>
            <person name="Jia N."/>
            <person name="Wang J."/>
            <person name="Shi W."/>
            <person name="Du L."/>
            <person name="Sun Y."/>
            <person name="Zhan W."/>
            <person name="Jiang J."/>
            <person name="Wang Q."/>
            <person name="Zhang B."/>
            <person name="Ji P."/>
            <person name="Sakyi L.B."/>
            <person name="Cui X."/>
            <person name="Yuan T."/>
            <person name="Jiang B."/>
            <person name="Yang W."/>
            <person name="Lam T.T.-Y."/>
            <person name="Chang Q."/>
            <person name="Ding S."/>
            <person name="Wang X."/>
            <person name="Zhu J."/>
            <person name="Ruan X."/>
            <person name="Zhao L."/>
            <person name="Wei J."/>
            <person name="Que T."/>
            <person name="Du C."/>
            <person name="Cheng J."/>
            <person name="Dai P."/>
            <person name="Han X."/>
            <person name="Huang E."/>
            <person name="Gao Y."/>
            <person name="Liu J."/>
            <person name="Shao H."/>
            <person name="Ye R."/>
            <person name="Li L."/>
            <person name="Wei W."/>
            <person name="Wang X."/>
            <person name="Wang C."/>
            <person name="Huo Q."/>
            <person name="Li W."/>
            <person name="Guo W."/>
            <person name="Chen H."/>
            <person name="Chen S."/>
            <person name="Zhou L."/>
            <person name="Zhou L."/>
            <person name="Ni X."/>
            <person name="Tian J."/>
            <person name="Zhou Y."/>
            <person name="Sheng Y."/>
            <person name="Liu T."/>
            <person name="Pan Y."/>
            <person name="Xia L."/>
            <person name="Li J."/>
            <person name="Zhao F."/>
            <person name="Cao W."/>
        </authorList>
    </citation>
    <scope>NUCLEOTIDE SEQUENCE</scope>
    <source>
        <strain evidence="2">Rmic-2018</strain>
        <tissue evidence="2">Larvae</tissue>
    </source>
</reference>